<evidence type="ECO:0000256" key="6">
    <source>
        <dbReference type="ARBA" id="ARBA00023002"/>
    </source>
</evidence>
<dbReference type="PANTHER" id="PTHR35457">
    <property type="entry name" value="HEME A SYNTHASE"/>
    <property type="match status" value="1"/>
</dbReference>
<feature type="transmembrane region" description="Helical" evidence="12">
    <location>
        <begin position="77"/>
        <end position="97"/>
    </location>
</feature>
<feature type="transmembrane region" description="Helical" evidence="12">
    <location>
        <begin position="313"/>
        <end position="332"/>
    </location>
</feature>
<sequence>MLLRNKSALHFLYIAFLFAFIVIQLGVYTRLKDAGLGCPDWPTCYGRFIVPTHTLQLHHAPFINQILSAEKAWPEMIHRYAAASLVLFSFAAIILIVSNDKRSEQPLKIAISLFFLLLLQGLLGKWTVTLKLHPLVVMSHLLGGFASFSVLWLLILQLNKLHINQISRSEQKLKPWAALGLLLIILQISLGGWTSANYAAFVCPDFPTCQGVWWPRMNFSEGFHLWMNTAINFEGGILSSTARTAIQMAHRLMAILTGLYLSWIVYTLWRTSKKKFFRALAILLGLLLALQIGLGILNIVWLLALPIALSHNAVAALLLLVLITLNVSLYSNQHSFDELKQR</sequence>
<evidence type="ECO:0000256" key="10">
    <source>
        <dbReference type="ARBA" id="ARBA00023157"/>
    </source>
</evidence>
<dbReference type="STRING" id="59196.RICGR_0248"/>
<keyword evidence="4" id="KW-0479">Metal-binding</keyword>
<keyword evidence="9 12" id="KW-0472">Membrane</keyword>
<feature type="transmembrane region" description="Helical" evidence="12">
    <location>
        <begin position="176"/>
        <end position="196"/>
    </location>
</feature>
<dbReference type="GO" id="GO:0016491">
    <property type="term" value="F:oxidoreductase activity"/>
    <property type="evidence" value="ECO:0007669"/>
    <property type="project" value="UniProtKB-KW"/>
</dbReference>
<evidence type="ECO:0000256" key="12">
    <source>
        <dbReference type="SAM" id="Phobius"/>
    </source>
</evidence>
<reference evidence="13" key="1">
    <citation type="submission" date="2006-04" db="EMBL/GenBank/DDBJ databases">
        <authorList>
            <person name="Seshadri R."/>
            <person name="Federici B.A."/>
        </authorList>
    </citation>
    <scope>NUCLEOTIDE SEQUENCE [LARGE SCALE GENOMIC DNA]</scope>
</reference>
<evidence type="ECO:0000256" key="4">
    <source>
        <dbReference type="ARBA" id="ARBA00022723"/>
    </source>
</evidence>
<dbReference type="InterPro" id="IPR050450">
    <property type="entry name" value="COX15/CtaA_HemeA_synthase"/>
</dbReference>
<evidence type="ECO:0000256" key="2">
    <source>
        <dbReference type="ARBA" id="ARBA00022475"/>
    </source>
</evidence>
<evidence type="ECO:0000256" key="5">
    <source>
        <dbReference type="ARBA" id="ARBA00022989"/>
    </source>
</evidence>
<reference evidence="13" key="2">
    <citation type="submission" date="2007-10" db="EMBL/GenBank/DDBJ databases">
        <authorList>
            <person name="Myers G.S."/>
        </authorList>
    </citation>
    <scope>NUCLEOTIDE SEQUENCE [LARGE SCALE GENOMIC DNA]</scope>
</reference>
<dbReference type="InterPro" id="IPR003780">
    <property type="entry name" value="COX15/CtaA_fam"/>
</dbReference>
<keyword evidence="7" id="KW-0408">Iron</keyword>
<keyword evidence="3 12" id="KW-0812">Transmembrane</keyword>
<evidence type="ECO:0000256" key="8">
    <source>
        <dbReference type="ARBA" id="ARBA00023133"/>
    </source>
</evidence>
<feature type="transmembrane region" description="Helical" evidence="12">
    <location>
        <begin position="248"/>
        <end position="269"/>
    </location>
</feature>
<dbReference type="GO" id="GO:0046872">
    <property type="term" value="F:metal ion binding"/>
    <property type="evidence" value="ECO:0007669"/>
    <property type="project" value="UniProtKB-KW"/>
</dbReference>
<dbReference type="PANTHER" id="PTHR35457:SF1">
    <property type="entry name" value="HEME A SYNTHASE"/>
    <property type="match status" value="1"/>
</dbReference>
<evidence type="ECO:0000256" key="11">
    <source>
        <dbReference type="ARBA" id="ARBA00023444"/>
    </source>
</evidence>
<feature type="transmembrane region" description="Helical" evidence="12">
    <location>
        <begin position="281"/>
        <end position="307"/>
    </location>
</feature>
<feature type="transmembrane region" description="Helical" evidence="12">
    <location>
        <begin position="134"/>
        <end position="155"/>
    </location>
</feature>
<feature type="transmembrane region" description="Helical" evidence="12">
    <location>
        <begin position="109"/>
        <end position="128"/>
    </location>
</feature>
<evidence type="ECO:0000256" key="7">
    <source>
        <dbReference type="ARBA" id="ARBA00023004"/>
    </source>
</evidence>
<comment type="caution">
    <text evidence="13">The sequence shown here is derived from an EMBL/GenBank/DDBJ whole genome shotgun (WGS) entry which is preliminary data.</text>
</comment>
<dbReference type="EMBL" id="AAQJ02000001">
    <property type="protein sequence ID" value="EDP46435.1"/>
    <property type="molecule type" value="Genomic_DNA"/>
</dbReference>
<proteinExistence type="predicted"/>
<comment type="pathway">
    <text evidence="11">Porphyrin-containing compound metabolism.</text>
</comment>
<keyword evidence="2" id="KW-1003">Cell membrane</keyword>
<keyword evidence="8" id="KW-0350">Heme biosynthesis</keyword>
<evidence type="ECO:0000256" key="3">
    <source>
        <dbReference type="ARBA" id="ARBA00022692"/>
    </source>
</evidence>
<dbReference type="Proteomes" id="UP000054075">
    <property type="component" value="Unassembled WGS sequence"/>
</dbReference>
<dbReference type="eggNOG" id="COG1612">
    <property type="taxonomic scope" value="Bacteria"/>
</dbReference>
<protein>
    <submittedName>
        <fullName evidence="13">Cytochrome oxidase assembly protein</fullName>
    </submittedName>
</protein>
<dbReference type="Pfam" id="PF02628">
    <property type="entry name" value="COX15-CtaA"/>
    <property type="match status" value="1"/>
</dbReference>
<evidence type="ECO:0000313" key="14">
    <source>
        <dbReference type="Proteomes" id="UP000054075"/>
    </source>
</evidence>
<evidence type="ECO:0000256" key="1">
    <source>
        <dbReference type="ARBA" id="ARBA00004141"/>
    </source>
</evidence>
<keyword evidence="5 12" id="KW-1133">Transmembrane helix</keyword>
<organism evidence="13 14">
    <name type="scientific">Rickettsiella grylli</name>
    <dbReference type="NCBI Taxonomy" id="59196"/>
    <lineage>
        <taxon>Bacteria</taxon>
        <taxon>Pseudomonadati</taxon>
        <taxon>Pseudomonadota</taxon>
        <taxon>Gammaproteobacteria</taxon>
        <taxon>Legionellales</taxon>
        <taxon>Coxiellaceae</taxon>
        <taxon>Rickettsiella</taxon>
    </lineage>
</organism>
<keyword evidence="6" id="KW-0560">Oxidoreductase</keyword>
<gene>
    <name evidence="13" type="ORF">RICGR_0248</name>
</gene>
<dbReference type="GO" id="GO:0016020">
    <property type="term" value="C:membrane"/>
    <property type="evidence" value="ECO:0007669"/>
    <property type="project" value="UniProtKB-SubCell"/>
</dbReference>
<keyword evidence="10" id="KW-1015">Disulfide bond</keyword>
<evidence type="ECO:0000256" key="9">
    <source>
        <dbReference type="ARBA" id="ARBA00023136"/>
    </source>
</evidence>
<dbReference type="GO" id="GO:0006784">
    <property type="term" value="P:heme A biosynthetic process"/>
    <property type="evidence" value="ECO:0007669"/>
    <property type="project" value="InterPro"/>
</dbReference>
<dbReference type="AlphaFoldDB" id="A8PL71"/>
<feature type="transmembrane region" description="Helical" evidence="12">
    <location>
        <begin position="12"/>
        <end position="31"/>
    </location>
</feature>
<accession>A8PL71</accession>
<name>A8PL71_9COXI</name>
<comment type="subcellular location">
    <subcellularLocation>
        <location evidence="1">Membrane</location>
        <topology evidence="1">Multi-pass membrane protein</topology>
    </subcellularLocation>
</comment>
<keyword evidence="14" id="KW-1185">Reference proteome</keyword>
<evidence type="ECO:0000313" key="13">
    <source>
        <dbReference type="EMBL" id="EDP46435.1"/>
    </source>
</evidence>